<name>A0A964FDS2_9CYAN</name>
<dbReference type="Proteomes" id="UP000729733">
    <property type="component" value="Unassembled WGS sequence"/>
</dbReference>
<comment type="caution">
    <text evidence="7">The sequence shown here is derived from an EMBL/GenBank/DDBJ whole genome shotgun (WGS) entry which is preliminary data.</text>
</comment>
<evidence type="ECO:0000313" key="7">
    <source>
        <dbReference type="EMBL" id="MCC0175376.1"/>
    </source>
</evidence>
<organism evidence="7 8">
    <name type="scientific">Waterburya agarophytonicola KI4</name>
    <dbReference type="NCBI Taxonomy" id="2874699"/>
    <lineage>
        <taxon>Bacteria</taxon>
        <taxon>Bacillati</taxon>
        <taxon>Cyanobacteriota</taxon>
        <taxon>Cyanophyceae</taxon>
        <taxon>Pleurocapsales</taxon>
        <taxon>Hyellaceae</taxon>
        <taxon>Waterburya</taxon>
        <taxon>Waterburya agarophytonicola</taxon>
    </lineage>
</organism>
<evidence type="ECO:0000256" key="5">
    <source>
        <dbReference type="SAM" id="Phobius"/>
    </source>
</evidence>
<evidence type="ECO:0000256" key="1">
    <source>
        <dbReference type="ARBA" id="ARBA00004196"/>
    </source>
</evidence>
<evidence type="ECO:0000313" key="8">
    <source>
        <dbReference type="Proteomes" id="UP000729733"/>
    </source>
</evidence>
<evidence type="ECO:0000256" key="2">
    <source>
        <dbReference type="ARBA" id="ARBA00023054"/>
    </source>
</evidence>
<dbReference type="Gene3D" id="2.40.30.170">
    <property type="match status" value="1"/>
</dbReference>
<dbReference type="InterPro" id="IPR011006">
    <property type="entry name" value="CheY-like_superfamily"/>
</dbReference>
<feature type="modified residue" description="4-aspartylphosphate" evidence="3">
    <location>
        <position position="54"/>
    </location>
</feature>
<keyword evidence="5" id="KW-0472">Membrane</keyword>
<keyword evidence="2 4" id="KW-0175">Coiled coil</keyword>
<dbReference type="InterPro" id="IPR001789">
    <property type="entry name" value="Sig_transdc_resp-reg_receiver"/>
</dbReference>
<accession>A0A964FDS2</accession>
<proteinExistence type="predicted"/>
<dbReference type="RefSeq" id="WP_229638376.1">
    <property type="nucleotide sequence ID" value="NZ_JADWDC010000001.1"/>
</dbReference>
<dbReference type="InterPro" id="IPR058245">
    <property type="entry name" value="NreC/VraR/RcsB-like_REC"/>
</dbReference>
<dbReference type="PANTHER" id="PTHR32347:SF23">
    <property type="entry name" value="BLL5650 PROTEIN"/>
    <property type="match status" value="1"/>
</dbReference>
<keyword evidence="3" id="KW-0597">Phosphoprotein</keyword>
<gene>
    <name evidence="7" type="ORF">I4641_00075</name>
</gene>
<keyword evidence="5" id="KW-0812">Transmembrane</keyword>
<dbReference type="Pfam" id="PF00072">
    <property type="entry name" value="Response_reg"/>
    <property type="match status" value="1"/>
</dbReference>
<dbReference type="GO" id="GO:0000160">
    <property type="term" value="P:phosphorelay signal transduction system"/>
    <property type="evidence" value="ECO:0007669"/>
    <property type="project" value="InterPro"/>
</dbReference>
<dbReference type="CDD" id="cd17535">
    <property type="entry name" value="REC_NarL-like"/>
    <property type="match status" value="1"/>
</dbReference>
<dbReference type="GO" id="GO:0030313">
    <property type="term" value="C:cell envelope"/>
    <property type="evidence" value="ECO:0007669"/>
    <property type="project" value="UniProtKB-SubCell"/>
</dbReference>
<evidence type="ECO:0000256" key="3">
    <source>
        <dbReference type="PROSITE-ProRule" id="PRU00169"/>
    </source>
</evidence>
<dbReference type="Gene3D" id="3.40.50.2300">
    <property type="match status" value="1"/>
</dbReference>
<dbReference type="PANTHER" id="PTHR32347">
    <property type="entry name" value="EFFLUX SYSTEM COMPONENT YKNX-RELATED"/>
    <property type="match status" value="1"/>
</dbReference>
<dbReference type="SMART" id="SM00448">
    <property type="entry name" value="REC"/>
    <property type="match status" value="1"/>
</dbReference>
<evidence type="ECO:0000259" key="6">
    <source>
        <dbReference type="PROSITE" id="PS50110"/>
    </source>
</evidence>
<comment type="subcellular location">
    <subcellularLocation>
        <location evidence="1">Cell envelope</location>
    </subcellularLocation>
</comment>
<dbReference type="SUPFAM" id="SSF52172">
    <property type="entry name" value="CheY-like"/>
    <property type="match status" value="1"/>
</dbReference>
<keyword evidence="5" id="KW-1133">Transmembrane helix</keyword>
<evidence type="ECO:0000256" key="4">
    <source>
        <dbReference type="SAM" id="Coils"/>
    </source>
</evidence>
<feature type="transmembrane region" description="Helical" evidence="5">
    <location>
        <begin position="179"/>
        <end position="200"/>
    </location>
</feature>
<feature type="domain" description="Response regulatory" evidence="6">
    <location>
        <begin position="3"/>
        <end position="119"/>
    </location>
</feature>
<keyword evidence="8" id="KW-1185">Reference proteome</keyword>
<protein>
    <submittedName>
        <fullName evidence="7">Response regulator</fullName>
    </submittedName>
</protein>
<reference evidence="7" key="1">
    <citation type="journal article" date="2021" name="Antonie Van Leeuwenhoek">
        <title>Draft genome and description of Waterburya agarophytonicola gen. nov. sp. nov. (Pleurocapsales, Cyanobacteria): a seaweed symbiont.</title>
        <authorList>
            <person name="Bonthond G."/>
            <person name="Shalygin S."/>
            <person name="Bayer T."/>
            <person name="Weinberger F."/>
        </authorList>
    </citation>
    <scope>NUCLEOTIDE SEQUENCE</scope>
    <source>
        <strain evidence="7">KI4</strain>
    </source>
</reference>
<dbReference type="EMBL" id="JADWDC010000001">
    <property type="protein sequence ID" value="MCC0175376.1"/>
    <property type="molecule type" value="Genomic_DNA"/>
</dbReference>
<feature type="coiled-coil region" evidence="4">
    <location>
        <begin position="376"/>
        <end position="460"/>
    </location>
</feature>
<sequence>MINILIVDDQKSVRARLEYLVQSVTDFNVIGIAENGSDAIAQVQVLQPDIVLLDMELPEISGLMVTKLISKDFPNIKILVLSSHDKQEYVSQSMSAGATGYLLKGSPDEEIEQAIRFVSKGCTHFGAGLFAKMLPIVEDHSSSLDLVIEEELTLDSSFLAIPSTVEKTPTKTTSQKKQILAWLIVTISLTAGIYTFRQWLRQPLPALSHTQQSDNIATTEFSGKLVPAKTFKIGAIDLGIIDNVYVQVGDKVEIGQPLLTLKNLSAEAQKKQIIQEQQLTKQQQQTVLQQQQTAQQRLLELDRQIDRLKYNLAPLKAKIAQANLQVSLAKSDADKLPLRQRQDSVPRTKAVYQRSQAHFNRLSDLYQQGAISLEKLEQAQSELEIAKLDYDMAIAAAAANAELAQNQRTLSQLQEKLALQEQEDAIASLEKQKQTARLEYQQAESKLALLRQQATQLNKYQVPEIHKVIKATEAGIVAKLPVTEGEQIYSGNTVVELAKLEQLKITIPVNARLINALSLEQAAIIKLGSGVTAQKFEGKITTVNPLPTEKLNYLVEVEFTNSTDELLVGQLARVQFMPQTIAGGK</sequence>
<dbReference type="AlphaFoldDB" id="A0A964FDS2"/>
<dbReference type="PROSITE" id="PS50110">
    <property type="entry name" value="RESPONSE_REGULATORY"/>
    <property type="match status" value="1"/>
</dbReference>
<dbReference type="InterPro" id="IPR050465">
    <property type="entry name" value="UPF0194_transport"/>
</dbReference>